<dbReference type="Gene3D" id="3.90.180.10">
    <property type="entry name" value="Medium-chain alcohol dehydrogenases, catalytic domain"/>
    <property type="match status" value="1"/>
</dbReference>
<evidence type="ECO:0000313" key="2">
    <source>
        <dbReference type="EMBL" id="TWU29621.1"/>
    </source>
</evidence>
<dbReference type="RefSeq" id="WP_146447620.1">
    <property type="nucleotide sequence ID" value="NZ_SJPS01000001.1"/>
</dbReference>
<dbReference type="InterPro" id="IPR013149">
    <property type="entry name" value="ADH-like_C"/>
</dbReference>
<organism evidence="2 3">
    <name type="scientific">Bythopirellula polymerisocia</name>
    <dbReference type="NCBI Taxonomy" id="2528003"/>
    <lineage>
        <taxon>Bacteria</taxon>
        <taxon>Pseudomonadati</taxon>
        <taxon>Planctomycetota</taxon>
        <taxon>Planctomycetia</taxon>
        <taxon>Pirellulales</taxon>
        <taxon>Lacipirellulaceae</taxon>
        <taxon>Bythopirellula</taxon>
    </lineage>
</organism>
<keyword evidence="2" id="KW-0560">Oxidoreductase</keyword>
<sequence>MTTEKFPALVVRREGKSEATIAIEQLSRSELPPGDVVIEVEYSSLNYKDALACHAHPGVVRQLPHVPGIDCAGKVIESEVEEFSVGDPVLVTGYNFGSGAWGGYSAEVRVPASWVVPRPETLSPREAMIYGTAGFTAAQCVHAIQHHGIEPDRGEVVVTGATGGVGSIAVALLAKLDYTVVAVTGKPEYTDLLLKLGAQRIIGREDVDDHSDKQLLPSQWSAAVDTVGGNTLATLLRSTAYRGCVTACGLVGGDTLPLTVYPFILRGVTLSGIDSAKCPRGPRMEIWDLLSGAWNVAEQLEPLAREVSLNQVSSEVEAMLAGKNHGRILVRPVVD</sequence>
<evidence type="ECO:0000313" key="3">
    <source>
        <dbReference type="Proteomes" id="UP000318437"/>
    </source>
</evidence>
<dbReference type="InterPro" id="IPR013154">
    <property type="entry name" value="ADH-like_N"/>
</dbReference>
<dbReference type="EMBL" id="SJPS01000001">
    <property type="protein sequence ID" value="TWU29621.1"/>
    <property type="molecule type" value="Genomic_DNA"/>
</dbReference>
<dbReference type="SMART" id="SM00829">
    <property type="entry name" value="PKS_ER"/>
    <property type="match status" value="1"/>
</dbReference>
<keyword evidence="3" id="KW-1185">Reference proteome</keyword>
<dbReference type="Proteomes" id="UP000318437">
    <property type="component" value="Unassembled WGS sequence"/>
</dbReference>
<dbReference type="InterPro" id="IPR036291">
    <property type="entry name" value="NAD(P)-bd_dom_sf"/>
</dbReference>
<dbReference type="InterPro" id="IPR014188">
    <property type="entry name" value="Acrylyl-CoA_reductase_AcuI"/>
</dbReference>
<dbReference type="InterPro" id="IPR020843">
    <property type="entry name" value="ER"/>
</dbReference>
<dbReference type="SUPFAM" id="SSF50129">
    <property type="entry name" value="GroES-like"/>
    <property type="match status" value="1"/>
</dbReference>
<dbReference type="OrthoDB" id="9782155at2"/>
<dbReference type="PANTHER" id="PTHR43677:SF1">
    <property type="entry name" value="ACRYLYL-COA REDUCTASE ACUI-RELATED"/>
    <property type="match status" value="1"/>
</dbReference>
<accession>A0A5C6D1J3</accession>
<dbReference type="NCBIfam" id="TIGR02823">
    <property type="entry name" value="oxido_YhdH"/>
    <property type="match status" value="1"/>
</dbReference>
<dbReference type="SUPFAM" id="SSF51735">
    <property type="entry name" value="NAD(P)-binding Rossmann-fold domains"/>
    <property type="match status" value="1"/>
</dbReference>
<dbReference type="Gene3D" id="3.40.50.720">
    <property type="entry name" value="NAD(P)-binding Rossmann-like Domain"/>
    <property type="match status" value="1"/>
</dbReference>
<evidence type="ECO:0000259" key="1">
    <source>
        <dbReference type="SMART" id="SM00829"/>
    </source>
</evidence>
<dbReference type="InterPro" id="IPR011032">
    <property type="entry name" value="GroES-like_sf"/>
</dbReference>
<dbReference type="EC" id="1.3.1.84" evidence="2"/>
<dbReference type="InterPro" id="IPR051397">
    <property type="entry name" value="Zn-ADH-like_protein"/>
</dbReference>
<dbReference type="Pfam" id="PF08240">
    <property type="entry name" value="ADH_N"/>
    <property type="match status" value="1"/>
</dbReference>
<dbReference type="AlphaFoldDB" id="A0A5C6D1J3"/>
<dbReference type="CDD" id="cd05280">
    <property type="entry name" value="MDR_yhdh_yhfp"/>
    <property type="match status" value="1"/>
</dbReference>
<comment type="caution">
    <text evidence="2">The sequence shown here is derived from an EMBL/GenBank/DDBJ whole genome shotgun (WGS) entry which is preliminary data.</text>
</comment>
<dbReference type="GO" id="GO:0043957">
    <property type="term" value="F:acryloyl-CoA reductase (NADPH) activity"/>
    <property type="evidence" value="ECO:0007669"/>
    <property type="project" value="UniProtKB-EC"/>
</dbReference>
<proteinExistence type="predicted"/>
<dbReference type="PANTHER" id="PTHR43677">
    <property type="entry name" value="SHORT-CHAIN DEHYDROGENASE/REDUCTASE"/>
    <property type="match status" value="1"/>
</dbReference>
<feature type="domain" description="Enoyl reductase (ER)" evidence="1">
    <location>
        <begin position="16"/>
        <end position="330"/>
    </location>
</feature>
<gene>
    <name evidence="2" type="primary">acuI</name>
    <name evidence="2" type="ORF">Pla144_03990</name>
</gene>
<reference evidence="2 3" key="1">
    <citation type="submission" date="2019-02" db="EMBL/GenBank/DDBJ databases">
        <title>Deep-cultivation of Planctomycetes and their phenomic and genomic characterization uncovers novel biology.</title>
        <authorList>
            <person name="Wiegand S."/>
            <person name="Jogler M."/>
            <person name="Boedeker C."/>
            <person name="Pinto D."/>
            <person name="Vollmers J."/>
            <person name="Rivas-Marin E."/>
            <person name="Kohn T."/>
            <person name="Peeters S.H."/>
            <person name="Heuer A."/>
            <person name="Rast P."/>
            <person name="Oberbeckmann S."/>
            <person name="Bunk B."/>
            <person name="Jeske O."/>
            <person name="Meyerdierks A."/>
            <person name="Storesund J.E."/>
            <person name="Kallscheuer N."/>
            <person name="Luecker S."/>
            <person name="Lage O.M."/>
            <person name="Pohl T."/>
            <person name="Merkel B.J."/>
            <person name="Hornburger P."/>
            <person name="Mueller R.-W."/>
            <person name="Bruemmer F."/>
            <person name="Labrenz M."/>
            <person name="Spormann A.M."/>
            <person name="Op Den Camp H."/>
            <person name="Overmann J."/>
            <person name="Amann R."/>
            <person name="Jetten M.S.M."/>
            <person name="Mascher T."/>
            <person name="Medema M.H."/>
            <person name="Devos D.P."/>
            <person name="Kaster A.-K."/>
            <person name="Ovreas L."/>
            <person name="Rohde M."/>
            <person name="Galperin M.Y."/>
            <person name="Jogler C."/>
        </authorList>
    </citation>
    <scope>NUCLEOTIDE SEQUENCE [LARGE SCALE GENOMIC DNA]</scope>
    <source>
        <strain evidence="2 3">Pla144</strain>
    </source>
</reference>
<dbReference type="Pfam" id="PF00107">
    <property type="entry name" value="ADH_zinc_N"/>
    <property type="match status" value="1"/>
</dbReference>
<name>A0A5C6D1J3_9BACT</name>
<protein>
    <submittedName>
        <fullName evidence="2">Putative acrylyl-CoA reductase AcuI</fullName>
        <ecNumber evidence="2">1.3.1.84</ecNumber>
    </submittedName>
</protein>